<evidence type="ECO:0000313" key="4">
    <source>
        <dbReference type="EMBL" id="KAH7443081.1"/>
    </source>
</evidence>
<evidence type="ECO:0000259" key="3">
    <source>
        <dbReference type="SMART" id="SM00554"/>
    </source>
</evidence>
<dbReference type="PANTHER" id="PTHR36069:SF1">
    <property type="entry name" value="EXPRESSED PROTEIN"/>
    <property type="match status" value="1"/>
</dbReference>
<dbReference type="InterPro" id="IPR036378">
    <property type="entry name" value="FAS1_dom_sf"/>
</dbReference>
<protein>
    <recommendedName>
        <fullName evidence="3">FAS1 domain-containing protein</fullName>
    </recommendedName>
</protein>
<organism evidence="4 5">
    <name type="scientific">Ceratopteris richardii</name>
    <name type="common">Triangle waterfern</name>
    <dbReference type="NCBI Taxonomy" id="49495"/>
    <lineage>
        <taxon>Eukaryota</taxon>
        <taxon>Viridiplantae</taxon>
        <taxon>Streptophyta</taxon>
        <taxon>Embryophyta</taxon>
        <taxon>Tracheophyta</taxon>
        <taxon>Polypodiopsida</taxon>
        <taxon>Polypodiidae</taxon>
        <taxon>Polypodiales</taxon>
        <taxon>Pteridineae</taxon>
        <taxon>Pteridaceae</taxon>
        <taxon>Parkerioideae</taxon>
        <taxon>Ceratopteris</taxon>
    </lineage>
</organism>
<dbReference type="Gene3D" id="2.30.180.10">
    <property type="entry name" value="FAS1 domain"/>
    <property type="match status" value="1"/>
</dbReference>
<dbReference type="Pfam" id="PF02469">
    <property type="entry name" value="Fasciclin"/>
    <property type="match status" value="1"/>
</dbReference>
<dbReference type="PANTHER" id="PTHR36069">
    <property type="entry name" value="EXPRESSED PROTEIN-RELATED"/>
    <property type="match status" value="1"/>
</dbReference>
<sequence>MLSSVIDRLPMRAAIILALIICSISTSEAQTVQREVFDSMIAALKGKGYDTGAVLLAFLQRFLVPQLTLLIPTDQAIATRRVQESQLYRIAQFHMIRNNLSFADLQVLPAGTFLPTLLRDARVEVVNNSAGNFTINNAKIIDPDLCPQSVSRFIACHGISEVLNPQAITSESFGPESPIGPLQDMVPSASPVPSPSPGDDQPESLPLTSPGGSSGSSALRARSLNIWHLILSIMCSSMITALKWVL</sequence>
<dbReference type="OrthoDB" id="1934418at2759"/>
<dbReference type="InterPro" id="IPR000782">
    <property type="entry name" value="FAS1_domain"/>
</dbReference>
<keyword evidence="2" id="KW-0732">Signal</keyword>
<dbReference type="InterPro" id="IPR053339">
    <property type="entry name" value="FAS1_domain_protein"/>
</dbReference>
<name>A0A8T2V3M9_CERRI</name>
<dbReference type="EMBL" id="CM035407">
    <property type="protein sequence ID" value="KAH7443081.1"/>
    <property type="molecule type" value="Genomic_DNA"/>
</dbReference>
<feature type="chain" id="PRO_5035726235" description="FAS1 domain-containing protein" evidence="2">
    <location>
        <begin position="30"/>
        <end position="246"/>
    </location>
</feature>
<evidence type="ECO:0000313" key="5">
    <source>
        <dbReference type="Proteomes" id="UP000825935"/>
    </source>
</evidence>
<dbReference type="Proteomes" id="UP000825935">
    <property type="component" value="Chromosome 2"/>
</dbReference>
<accession>A0A8T2V3M9</accession>
<dbReference type="AlphaFoldDB" id="A0A8T2V3M9"/>
<gene>
    <name evidence="4" type="ORF">KP509_02G018400</name>
</gene>
<feature type="domain" description="FAS1" evidence="3">
    <location>
        <begin position="68"/>
        <end position="166"/>
    </location>
</feature>
<dbReference type="OMA" id="MIRITNC"/>
<feature type="compositionally biased region" description="Low complexity" evidence="1">
    <location>
        <begin position="204"/>
        <end position="216"/>
    </location>
</feature>
<dbReference type="SMART" id="SM00554">
    <property type="entry name" value="FAS1"/>
    <property type="match status" value="1"/>
</dbReference>
<feature type="signal peptide" evidence="2">
    <location>
        <begin position="1"/>
        <end position="29"/>
    </location>
</feature>
<reference evidence="4" key="1">
    <citation type="submission" date="2021-08" db="EMBL/GenBank/DDBJ databases">
        <title>WGS assembly of Ceratopteris richardii.</title>
        <authorList>
            <person name="Marchant D.B."/>
            <person name="Chen G."/>
            <person name="Jenkins J."/>
            <person name="Shu S."/>
            <person name="Leebens-Mack J."/>
            <person name="Grimwood J."/>
            <person name="Schmutz J."/>
            <person name="Soltis P."/>
            <person name="Soltis D."/>
            <person name="Chen Z.-H."/>
        </authorList>
    </citation>
    <scope>NUCLEOTIDE SEQUENCE</scope>
    <source>
        <strain evidence="4">Whitten #5841</strain>
        <tissue evidence="4">Leaf</tissue>
    </source>
</reference>
<dbReference type="SUPFAM" id="SSF82153">
    <property type="entry name" value="FAS1 domain"/>
    <property type="match status" value="1"/>
</dbReference>
<proteinExistence type="predicted"/>
<keyword evidence="5" id="KW-1185">Reference proteome</keyword>
<evidence type="ECO:0000256" key="2">
    <source>
        <dbReference type="SAM" id="SignalP"/>
    </source>
</evidence>
<feature type="region of interest" description="Disordered" evidence="1">
    <location>
        <begin position="179"/>
        <end position="216"/>
    </location>
</feature>
<comment type="caution">
    <text evidence="4">The sequence shown here is derived from an EMBL/GenBank/DDBJ whole genome shotgun (WGS) entry which is preliminary data.</text>
</comment>
<evidence type="ECO:0000256" key="1">
    <source>
        <dbReference type="SAM" id="MobiDB-lite"/>
    </source>
</evidence>